<dbReference type="Pfam" id="PF03160">
    <property type="entry name" value="Calx-beta"/>
    <property type="match status" value="2"/>
</dbReference>
<dbReference type="InterPro" id="IPR026919">
    <property type="entry name" value="ADGRV1"/>
</dbReference>
<dbReference type="Gene3D" id="2.60.40.2030">
    <property type="match status" value="3"/>
</dbReference>
<gene>
    <name evidence="5" type="ORF">N1F79_14620</name>
</gene>
<reference evidence="5 6" key="1">
    <citation type="submission" date="2022-09" db="EMBL/GenBank/DDBJ databases">
        <title>Genome sequencing of Flavivirga sp. MEBiC05379.</title>
        <authorList>
            <person name="Oh H.-M."/>
            <person name="Kwon K.K."/>
            <person name="Park M.J."/>
            <person name="Yang S.-H."/>
        </authorList>
    </citation>
    <scope>NUCLEOTIDE SEQUENCE [LARGE SCALE GENOMIC DNA]</scope>
    <source>
        <strain evidence="5 6">MEBiC05379</strain>
    </source>
</reference>
<evidence type="ECO:0000313" key="5">
    <source>
        <dbReference type="EMBL" id="MEF3834368.1"/>
    </source>
</evidence>
<feature type="domain" description="Calx-beta" evidence="4">
    <location>
        <begin position="657"/>
        <end position="754"/>
    </location>
</feature>
<comment type="caution">
    <text evidence="5">The sequence shown here is derived from an EMBL/GenBank/DDBJ whole genome shotgun (WGS) entry which is preliminary data.</text>
</comment>
<dbReference type="Proteomes" id="UP001337305">
    <property type="component" value="Unassembled WGS sequence"/>
</dbReference>
<dbReference type="InterPro" id="IPR003644">
    <property type="entry name" value="Calx_beta"/>
</dbReference>
<name>A0ABU7XUI8_9FLAO</name>
<dbReference type="PANTHER" id="PTHR46682:SF1">
    <property type="entry name" value="ADHESION G-PROTEIN COUPLED RECEPTOR V1"/>
    <property type="match status" value="1"/>
</dbReference>
<evidence type="ECO:0000259" key="4">
    <source>
        <dbReference type="SMART" id="SM00237"/>
    </source>
</evidence>
<protein>
    <submittedName>
        <fullName evidence="5">T9SS type A sorting domain-containing protein</fullName>
    </submittedName>
</protein>
<dbReference type="InterPro" id="IPR026444">
    <property type="entry name" value="Secre_tail"/>
</dbReference>
<sequence length="966" mass="99368">MISQDFYRFGGLGTNDSGSIGFKSISTTSILEASNQATNVTGSVVGAELFSTNTTPGATAVFTIKADGVNAISFDVNDLTIFNYLSPTNGPSTYTTNTQIVFKNAVGSTIRTMTLSANKSLSENNSGVSIGTFFDNNNTLPVTGVSEIEFTVSPLTDQPDAFTLKGITISNVVEGAVPTGTATINFNNTGITNNRKLGKTVSLGPLSFSINSLATNDFVSFRETSGSGGTGALYDDNVDIGGVTKWTIKRHGGDEFAISSIYIQDSGVGASTSGTLKAYKDGAQVGATVNITFDGNQVLSSNTDFQDIDELWIEAVDLNVFIDDIVYSIPSSLSLPTVTTLASTLVLSNSATLNGDVTSDGGAAITERGFVYALTSTDPTPTVAESGGANVTKVIVSGTTGSYNQAISSLLASSNYSFSAYAINSEGTTEGTVETFTTSNPTVAFTSTSSSGAESVNSVNLEISLNTISGSNVSVNYAVTGTATGSGTDYTLADGSLTITAGDSNNDITIASIVSDAILEANETVIVTISSPTNATLGTNLIHTYTINNDDSAAVTIADVSGNENDGAITIMAILDNAVQGGFTVDVSTSDGTATTGGSDYTAVTGQTLTFTGNAGETQTFTVTPTGDTKLEANETVTIAQSNLAATALSVDITDGATVTVNNDDAAAVTIADVSGNENDGAITVTATLDNAVQGGFTVDVSTSDGTATTGDSDYTAVTGQTLTFTGNAGETQTFTVTPTGDTKLEANETVTIAQSNLAATALSVDITDGATVTINNDDITVTVLTDDASNIMTTSAILGGNVTDEGSTSVTDRGIVYALTADDNDPEIGDANTTKLQIGVGAGAYSQSVMGLSDNSGYSYRSYAINSSGTTYGTVKTFTTATLSLEDRPLKDSISLYPNPIENNLYIETNNVEVEQVTLFDVLGKFVENVELENQTVDLSSINPGIYLLRIKAEGGTLVKRIIKK</sequence>
<dbReference type="Pfam" id="PF18962">
    <property type="entry name" value="Por_Secre_tail"/>
    <property type="match status" value="1"/>
</dbReference>
<evidence type="ECO:0000313" key="6">
    <source>
        <dbReference type="Proteomes" id="UP001337305"/>
    </source>
</evidence>
<keyword evidence="6" id="KW-1185">Reference proteome</keyword>
<feature type="domain" description="Calx-beta" evidence="4">
    <location>
        <begin position="432"/>
        <end position="530"/>
    </location>
</feature>
<evidence type="ECO:0000256" key="2">
    <source>
        <dbReference type="ARBA" id="ARBA00022737"/>
    </source>
</evidence>
<dbReference type="InterPro" id="IPR038081">
    <property type="entry name" value="CalX-like_sf"/>
</dbReference>
<keyword evidence="3" id="KW-0106">Calcium</keyword>
<dbReference type="SUPFAM" id="SSF141072">
    <property type="entry name" value="CalX-like"/>
    <property type="match status" value="3"/>
</dbReference>
<evidence type="ECO:0000256" key="1">
    <source>
        <dbReference type="ARBA" id="ARBA00022729"/>
    </source>
</evidence>
<feature type="domain" description="Calx-beta" evidence="4">
    <location>
        <begin position="543"/>
        <end position="640"/>
    </location>
</feature>
<dbReference type="SMART" id="SM00237">
    <property type="entry name" value="Calx_beta"/>
    <property type="match status" value="3"/>
</dbReference>
<dbReference type="RefSeq" id="WP_303306696.1">
    <property type="nucleotide sequence ID" value="NZ_JAODOP010000004.1"/>
</dbReference>
<proteinExistence type="predicted"/>
<organism evidence="5 6">
    <name type="scientific">Flavivirga spongiicola</name>
    <dbReference type="NCBI Taxonomy" id="421621"/>
    <lineage>
        <taxon>Bacteria</taxon>
        <taxon>Pseudomonadati</taxon>
        <taxon>Bacteroidota</taxon>
        <taxon>Flavobacteriia</taxon>
        <taxon>Flavobacteriales</taxon>
        <taxon>Flavobacteriaceae</taxon>
        <taxon>Flavivirga</taxon>
    </lineage>
</organism>
<dbReference type="EMBL" id="JAODOP010000004">
    <property type="protein sequence ID" value="MEF3834368.1"/>
    <property type="molecule type" value="Genomic_DNA"/>
</dbReference>
<keyword evidence="2" id="KW-0677">Repeat</keyword>
<evidence type="ECO:0000256" key="3">
    <source>
        <dbReference type="ARBA" id="ARBA00022837"/>
    </source>
</evidence>
<dbReference type="PANTHER" id="PTHR46682">
    <property type="entry name" value="ADHESION G-PROTEIN COUPLED RECEPTOR V1"/>
    <property type="match status" value="1"/>
</dbReference>
<accession>A0ABU7XUI8</accession>
<keyword evidence="1" id="KW-0732">Signal</keyword>
<dbReference type="NCBIfam" id="TIGR04183">
    <property type="entry name" value="Por_Secre_tail"/>
    <property type="match status" value="1"/>
</dbReference>